<feature type="region of interest" description="Disordered" evidence="1">
    <location>
        <begin position="1"/>
        <end position="26"/>
    </location>
</feature>
<keyword evidence="3" id="KW-1185">Reference proteome</keyword>
<evidence type="ECO:0000256" key="1">
    <source>
        <dbReference type="SAM" id="MobiDB-lite"/>
    </source>
</evidence>
<feature type="region of interest" description="Disordered" evidence="1">
    <location>
        <begin position="73"/>
        <end position="130"/>
    </location>
</feature>
<dbReference type="Proteomes" id="UP000239710">
    <property type="component" value="Unassembled WGS sequence"/>
</dbReference>
<evidence type="ECO:0000313" key="2">
    <source>
        <dbReference type="EMBL" id="PPV07268.1"/>
    </source>
</evidence>
<name>A0ABX5BT35_9XANT</name>
<accession>A0ABX5BT35</accession>
<reference evidence="2 3" key="1">
    <citation type="submission" date="2016-08" db="EMBL/GenBank/DDBJ databases">
        <title>Evolution of the type three secretion system and type three effector repertoires in Xanthomonas.</title>
        <authorList>
            <person name="Merda D."/>
            <person name="Briand M."/>
            <person name="Bosis E."/>
            <person name="Rousseau C."/>
            <person name="Portier P."/>
            <person name="Jacques M.-A."/>
            <person name="Fischer-Le Saux M."/>
        </authorList>
    </citation>
    <scope>NUCLEOTIDE SEQUENCE [LARGE SCALE GENOMIC DNA]</scope>
    <source>
        <strain evidence="2 3">CFBP1976</strain>
    </source>
</reference>
<sequence length="206" mass="21850">MRGSVHNRCALAAGTDSGAPTPLPAKRAAVPATTPIVLPAPSLEQALRVERTAANAPTNEIPLSGAAPLAAQTAATALERERQVGKPQPQTDRETASPQPAGTTATRPAQPQRDEDTRSKTHRTTSLTLSTSPREWLAGYAACDGKQAPVTIRITAAMPNAAAVRSWVMQLRDQLTQRGWPTHIELAQDSSLSSDQLWLETLSALP</sequence>
<comment type="caution">
    <text evidence="2">The sequence shown here is derived from an EMBL/GenBank/DDBJ whole genome shotgun (WGS) entry which is preliminary data.</text>
</comment>
<dbReference type="EMBL" id="MDCE01000009">
    <property type="protein sequence ID" value="PPV07268.1"/>
    <property type="molecule type" value="Genomic_DNA"/>
</dbReference>
<gene>
    <name evidence="2" type="ORF">XbrCFBP1976_07675</name>
</gene>
<protein>
    <submittedName>
        <fullName evidence="2">Uncharacterized protein</fullName>
    </submittedName>
</protein>
<evidence type="ECO:0000313" key="3">
    <source>
        <dbReference type="Proteomes" id="UP000239710"/>
    </source>
</evidence>
<feature type="compositionally biased region" description="Polar residues" evidence="1">
    <location>
        <begin position="96"/>
        <end position="109"/>
    </location>
</feature>
<proteinExistence type="predicted"/>
<organism evidence="2 3">
    <name type="scientific">Xanthomonas bromi</name>
    <dbReference type="NCBI Taxonomy" id="56449"/>
    <lineage>
        <taxon>Bacteria</taxon>
        <taxon>Pseudomonadati</taxon>
        <taxon>Pseudomonadota</taxon>
        <taxon>Gammaproteobacteria</taxon>
        <taxon>Lysobacterales</taxon>
        <taxon>Lysobacteraceae</taxon>
        <taxon>Xanthomonas</taxon>
    </lineage>
</organism>